<dbReference type="SUPFAM" id="SSF47226">
    <property type="entry name" value="Histidine-containing phosphotransfer domain, HPT domain"/>
    <property type="match status" value="1"/>
</dbReference>
<feature type="domain" description="PAS" evidence="18">
    <location>
        <begin position="387"/>
        <end position="457"/>
    </location>
</feature>
<dbReference type="Pfam" id="PF00072">
    <property type="entry name" value="Response_reg"/>
    <property type="match status" value="1"/>
</dbReference>
<accession>A0AAE9MKP4</accession>
<dbReference type="Gene3D" id="3.40.50.2300">
    <property type="match status" value="1"/>
</dbReference>
<dbReference type="SMART" id="SM00448">
    <property type="entry name" value="REC"/>
    <property type="match status" value="1"/>
</dbReference>
<dbReference type="CDD" id="cd00082">
    <property type="entry name" value="HisKA"/>
    <property type="match status" value="1"/>
</dbReference>
<name>A0AAE9MKP4_9GAMM</name>
<keyword evidence="6 15" id="KW-0812">Transmembrane</keyword>
<evidence type="ECO:0000256" key="6">
    <source>
        <dbReference type="ARBA" id="ARBA00022692"/>
    </source>
</evidence>
<reference evidence="21" key="1">
    <citation type="submission" date="2022-06" db="EMBL/GenBank/DDBJ databases">
        <title>Complete Genome of Aeromonas sp. Strain SOD01 Isolated from an Urban Freshwater Stream.</title>
        <authorList>
            <person name="Williams L.E."/>
            <person name="Brysgel T."/>
            <person name="Capestro E.M."/>
            <person name="Foltz G.V."/>
            <person name="Gardner A.E."/>
            <person name="Ingrassia J."/>
            <person name="Peterson E."/>
            <person name="Arruda J."/>
            <person name="Flaherty I."/>
            <person name="Hunt M."/>
            <person name="Pappas G."/>
            <person name="Ramsaran S."/>
            <person name="Rocha M."/>
        </authorList>
    </citation>
    <scope>NUCLEOTIDE SEQUENCE</scope>
    <source>
        <strain evidence="21">SOD01</strain>
    </source>
</reference>
<comment type="subcellular location">
    <subcellularLocation>
        <location evidence="2">Membrane</location>
        <topology evidence="2">Multi-pass membrane protein</topology>
    </subcellularLocation>
</comment>
<dbReference type="SMART" id="SM00388">
    <property type="entry name" value="HisKA"/>
    <property type="match status" value="1"/>
</dbReference>
<evidence type="ECO:0000259" key="18">
    <source>
        <dbReference type="PROSITE" id="PS50112"/>
    </source>
</evidence>
<dbReference type="InterPro" id="IPR008207">
    <property type="entry name" value="Sig_transdc_His_kin_Hpt_dom"/>
</dbReference>
<keyword evidence="22" id="KW-1185">Reference proteome</keyword>
<dbReference type="GO" id="GO:0005886">
    <property type="term" value="C:plasma membrane"/>
    <property type="evidence" value="ECO:0007669"/>
    <property type="project" value="UniProtKB-SubCell"/>
</dbReference>
<dbReference type="InterPro" id="IPR036890">
    <property type="entry name" value="HATPase_C_sf"/>
</dbReference>
<proteinExistence type="predicted"/>
<dbReference type="SUPFAM" id="SSF47384">
    <property type="entry name" value="Homodimeric domain of signal transducing histidine kinase"/>
    <property type="match status" value="1"/>
</dbReference>
<dbReference type="PANTHER" id="PTHR45339:SF3">
    <property type="entry name" value="HISTIDINE KINASE"/>
    <property type="match status" value="1"/>
</dbReference>
<dbReference type="InterPro" id="IPR013655">
    <property type="entry name" value="PAS_fold_3"/>
</dbReference>
<dbReference type="FunFam" id="1.10.287.130:FF:000004">
    <property type="entry name" value="Ethylene receptor 1"/>
    <property type="match status" value="1"/>
</dbReference>
<dbReference type="EC" id="2.7.13.3" evidence="3"/>
<dbReference type="PROSITE" id="PS50113">
    <property type="entry name" value="PAC"/>
    <property type="match status" value="3"/>
</dbReference>
<evidence type="ECO:0000256" key="11">
    <source>
        <dbReference type="ARBA" id="ARBA00023012"/>
    </source>
</evidence>
<evidence type="ECO:0000259" key="16">
    <source>
        <dbReference type="PROSITE" id="PS50109"/>
    </source>
</evidence>
<dbReference type="Pfam" id="PF01627">
    <property type="entry name" value="Hpt"/>
    <property type="match status" value="1"/>
</dbReference>
<evidence type="ECO:0000256" key="14">
    <source>
        <dbReference type="PROSITE-ProRule" id="PRU00169"/>
    </source>
</evidence>
<dbReference type="InterPro" id="IPR003661">
    <property type="entry name" value="HisK_dim/P_dom"/>
</dbReference>
<feature type="domain" description="PAC" evidence="19">
    <location>
        <begin position="338"/>
        <end position="390"/>
    </location>
</feature>
<evidence type="ECO:0000256" key="5">
    <source>
        <dbReference type="ARBA" id="ARBA00022679"/>
    </source>
</evidence>
<evidence type="ECO:0000256" key="12">
    <source>
        <dbReference type="ARBA" id="ARBA00023136"/>
    </source>
</evidence>
<dbReference type="Gene3D" id="2.10.70.100">
    <property type="match status" value="1"/>
</dbReference>
<evidence type="ECO:0000256" key="13">
    <source>
        <dbReference type="PROSITE-ProRule" id="PRU00110"/>
    </source>
</evidence>
<dbReference type="InterPro" id="IPR001789">
    <property type="entry name" value="Sig_transdc_resp-reg_receiver"/>
</dbReference>
<dbReference type="SMART" id="SM00086">
    <property type="entry name" value="PAC"/>
    <property type="match status" value="3"/>
</dbReference>
<dbReference type="GO" id="GO:0005524">
    <property type="term" value="F:ATP binding"/>
    <property type="evidence" value="ECO:0007669"/>
    <property type="project" value="UniProtKB-KW"/>
</dbReference>
<organism evidence="21 22">
    <name type="scientific">Aeromonas encheleia</name>
    <dbReference type="NCBI Taxonomy" id="73010"/>
    <lineage>
        <taxon>Bacteria</taxon>
        <taxon>Pseudomonadati</taxon>
        <taxon>Pseudomonadota</taxon>
        <taxon>Gammaproteobacteria</taxon>
        <taxon>Aeromonadales</taxon>
        <taxon>Aeromonadaceae</taxon>
        <taxon>Aeromonas</taxon>
    </lineage>
</organism>
<evidence type="ECO:0000256" key="3">
    <source>
        <dbReference type="ARBA" id="ARBA00012438"/>
    </source>
</evidence>
<keyword evidence="7" id="KW-0547">Nucleotide-binding</keyword>
<dbReference type="Gene3D" id="3.30.565.10">
    <property type="entry name" value="Histidine kinase-like ATPase, C-terminal domain"/>
    <property type="match status" value="1"/>
</dbReference>
<feature type="domain" description="PAC" evidence="19">
    <location>
        <begin position="210"/>
        <end position="262"/>
    </location>
</feature>
<evidence type="ECO:0000259" key="19">
    <source>
        <dbReference type="PROSITE" id="PS50113"/>
    </source>
</evidence>
<evidence type="ECO:0000313" key="21">
    <source>
        <dbReference type="EMBL" id="USV59462.1"/>
    </source>
</evidence>
<dbReference type="InterPro" id="IPR036641">
    <property type="entry name" value="HPT_dom_sf"/>
</dbReference>
<evidence type="ECO:0000259" key="17">
    <source>
        <dbReference type="PROSITE" id="PS50110"/>
    </source>
</evidence>
<dbReference type="InterPro" id="IPR038318">
    <property type="entry name" value="KdpD_sf"/>
</dbReference>
<dbReference type="InterPro" id="IPR036097">
    <property type="entry name" value="HisK_dim/P_sf"/>
</dbReference>
<dbReference type="PROSITE" id="PS50894">
    <property type="entry name" value="HPT"/>
    <property type="match status" value="1"/>
</dbReference>
<evidence type="ECO:0000256" key="2">
    <source>
        <dbReference type="ARBA" id="ARBA00004141"/>
    </source>
</evidence>
<dbReference type="CDD" id="cd00130">
    <property type="entry name" value="PAS"/>
    <property type="match status" value="2"/>
</dbReference>
<dbReference type="PROSITE" id="PS50109">
    <property type="entry name" value="HIS_KIN"/>
    <property type="match status" value="1"/>
</dbReference>
<dbReference type="SUPFAM" id="SSF55874">
    <property type="entry name" value="ATPase domain of HSP90 chaperone/DNA topoisomerase II/histidine kinase"/>
    <property type="match status" value="1"/>
</dbReference>
<dbReference type="PRINTS" id="PR00344">
    <property type="entry name" value="BCTRLSENSOR"/>
</dbReference>
<dbReference type="Pfam" id="PF13493">
    <property type="entry name" value="DUF4118"/>
    <property type="match status" value="1"/>
</dbReference>
<dbReference type="InterPro" id="IPR011006">
    <property type="entry name" value="CheY-like_superfamily"/>
</dbReference>
<dbReference type="SMART" id="SM00387">
    <property type="entry name" value="HATPase_c"/>
    <property type="match status" value="1"/>
</dbReference>
<keyword evidence="9" id="KW-0067">ATP-binding</keyword>
<dbReference type="InterPro" id="IPR005467">
    <property type="entry name" value="His_kinase_dom"/>
</dbReference>
<sequence length="1139" mass="126390">MKWSFPLDRHQRIGACLLAILMPLFVLLIRLQLPIPVEERPLLVLFMLPIIICALLGGLLPGLISTLSVALMTAYLLLPPRYELFIASGQDQVQWGLLIANGCLISLLSAAMHRSRTRENQRWQELLNTQSRLQQSEKRFQATFEQAAVGIALVSPTGRWLRVNQRLCDMVGYRADELMEMSFQQITHPDDLFIDQSYVDQVLAGERQHYALEKRYLRKGGEAFWITLTTTLVKDPQGKPDYFISIIEDHQQRKETEAALRRNEVILRESQRLAKIGNWRWHIAQDTHYWSPEIFRIYGRDPALPPAVYPEVKDYFTEGAWRTLSEAVDRCLQYGTPYECDAEVVTPGGEAAWIIARGAAIRDDGGAIVELYGTVQDITDRKLAEQQLRQLSLALEQSPDGIFITNTASCIEYVNAAFLATSGYQEEEVLGQTPQLFDSGLTPPATHVALRDALKQGQRWHGEFTNRRKDGSHYQVMASVSPIRREHAQVTHFVTVQADITEKKQLGEELDQYRFHLEEMVSERTQQLAQAHQRAESANQAKSAFLANMSHEIRTPMNAILGLTYLLKRDAKEIAQHNRLEKIDNAAQHLLTLINDILDLSKIDAGKMVLECHDFSLVAMLDNVCALMDEQASAKGLDIQVDLGGTPVWLNGDITRLRQALLNYAGNAIKFTDTGTITLRVRMLRKLLSGYLLRFEVEDSGIGITAVQRERLFQAFEQADVSTTRKYGGTGLGLAITSRLARLMGGEVGVDSTPGKGSCFWFTAQLAPGKSIPLPAVLPSQPKQPFFSPHPARLLLVEDNAINREVITELLTGSGLTIETAVNGLEALDKIRDQSFDLILMDIQMPLMDGYSATRAIRALPGQDQVPILALTASAFEEDRKACESAGMNDFITKPVTPARLFEALRMWLPAGAPSQAPSRQVEQLSPPLARLQELPGWDMAQGLAALQGDQQKYLRLLRFFTVQHQGDTERLAGCLAEGDHAGALGLAHSLRGAAATLGLTSLAEQGLQLERVLRAGEEDLLAALIGGIGRDLVELELRLGAEDAQTDIVSPLPSSHWQQQLLRQLEALLAQSDTAAITLFDQHAGAMLTGLGEQGTLLAQQLKGFDFDGALITIRGLKQVEDNLLAFRSEGSGAITRH</sequence>
<evidence type="ECO:0000256" key="1">
    <source>
        <dbReference type="ARBA" id="ARBA00000085"/>
    </source>
</evidence>
<feature type="modified residue" description="4-aspartylphosphate" evidence="14">
    <location>
        <position position="842"/>
    </location>
</feature>
<dbReference type="InterPro" id="IPR025201">
    <property type="entry name" value="KdpD_TM"/>
</dbReference>
<keyword evidence="5" id="KW-0808">Transferase</keyword>
<dbReference type="PROSITE" id="PS50110">
    <property type="entry name" value="RESPONSE_REGULATORY"/>
    <property type="match status" value="1"/>
</dbReference>
<evidence type="ECO:0000256" key="10">
    <source>
        <dbReference type="ARBA" id="ARBA00022989"/>
    </source>
</evidence>
<dbReference type="Pfam" id="PF13426">
    <property type="entry name" value="PAS_9"/>
    <property type="match status" value="1"/>
</dbReference>
<dbReference type="InterPro" id="IPR035965">
    <property type="entry name" value="PAS-like_dom_sf"/>
</dbReference>
<dbReference type="CDD" id="cd17546">
    <property type="entry name" value="REC_hyHK_CKI1_RcsC-like"/>
    <property type="match status" value="1"/>
</dbReference>
<comment type="catalytic activity">
    <reaction evidence="1">
        <text>ATP + protein L-histidine = ADP + protein N-phospho-L-histidine.</text>
        <dbReference type="EC" id="2.7.13.3"/>
    </reaction>
</comment>
<keyword evidence="12 15" id="KW-0472">Membrane</keyword>
<keyword evidence="4 14" id="KW-0597">Phosphoprotein</keyword>
<keyword evidence="8" id="KW-0418">Kinase</keyword>
<dbReference type="Pfam" id="PF08447">
    <property type="entry name" value="PAS_3"/>
    <property type="match status" value="2"/>
</dbReference>
<dbReference type="RefSeq" id="WP_252996340.1">
    <property type="nucleotide sequence ID" value="NZ_CP099717.1"/>
</dbReference>
<evidence type="ECO:0000256" key="7">
    <source>
        <dbReference type="ARBA" id="ARBA00022741"/>
    </source>
</evidence>
<evidence type="ECO:0000256" key="4">
    <source>
        <dbReference type="ARBA" id="ARBA00022553"/>
    </source>
</evidence>
<dbReference type="InterPro" id="IPR000700">
    <property type="entry name" value="PAS-assoc_C"/>
</dbReference>
<gene>
    <name evidence="21" type="ORF">NHF51_10115</name>
</gene>
<dbReference type="FunFam" id="3.30.565.10:FF:000010">
    <property type="entry name" value="Sensor histidine kinase RcsC"/>
    <property type="match status" value="1"/>
</dbReference>
<evidence type="ECO:0000313" key="22">
    <source>
        <dbReference type="Proteomes" id="UP001056890"/>
    </source>
</evidence>
<dbReference type="SUPFAM" id="SSF52172">
    <property type="entry name" value="CheY-like"/>
    <property type="match status" value="1"/>
</dbReference>
<dbReference type="SMART" id="SM00091">
    <property type="entry name" value="PAS"/>
    <property type="match status" value="3"/>
</dbReference>
<dbReference type="InterPro" id="IPR000014">
    <property type="entry name" value="PAS"/>
</dbReference>
<dbReference type="EMBL" id="CP099717">
    <property type="protein sequence ID" value="USV59462.1"/>
    <property type="molecule type" value="Genomic_DNA"/>
</dbReference>
<dbReference type="Gene3D" id="3.30.450.20">
    <property type="entry name" value="PAS domain"/>
    <property type="match status" value="3"/>
</dbReference>
<dbReference type="Gene3D" id="1.20.120.160">
    <property type="entry name" value="HPT domain"/>
    <property type="match status" value="1"/>
</dbReference>
<evidence type="ECO:0000256" key="8">
    <source>
        <dbReference type="ARBA" id="ARBA00022777"/>
    </source>
</evidence>
<dbReference type="NCBIfam" id="TIGR00229">
    <property type="entry name" value="sensory_box"/>
    <property type="match status" value="2"/>
</dbReference>
<feature type="domain" description="PAS" evidence="18">
    <location>
        <begin position="136"/>
        <end position="206"/>
    </location>
</feature>
<feature type="domain" description="Histidine kinase" evidence="16">
    <location>
        <begin position="548"/>
        <end position="768"/>
    </location>
</feature>
<evidence type="ECO:0000259" key="20">
    <source>
        <dbReference type="PROSITE" id="PS50894"/>
    </source>
</evidence>
<dbReference type="InterPro" id="IPR003594">
    <property type="entry name" value="HATPase_dom"/>
</dbReference>
<dbReference type="Gene3D" id="1.20.120.620">
    <property type="entry name" value="Backbone structure of the membrane domain of e. Coli histidine kinase receptor kdpd"/>
    <property type="match status" value="1"/>
</dbReference>
<dbReference type="CDD" id="cd16922">
    <property type="entry name" value="HATPase_EvgS-ArcB-TorS-like"/>
    <property type="match status" value="1"/>
</dbReference>
<keyword evidence="11" id="KW-0902">Two-component regulatory system</keyword>
<feature type="domain" description="PAC" evidence="19">
    <location>
        <begin position="460"/>
        <end position="512"/>
    </location>
</feature>
<feature type="domain" description="Response regulatory" evidence="17">
    <location>
        <begin position="793"/>
        <end position="909"/>
    </location>
</feature>
<dbReference type="SUPFAM" id="SSF55785">
    <property type="entry name" value="PYP-like sensor domain (PAS domain)"/>
    <property type="match status" value="3"/>
</dbReference>
<dbReference type="PANTHER" id="PTHR45339">
    <property type="entry name" value="HYBRID SIGNAL TRANSDUCTION HISTIDINE KINASE J"/>
    <property type="match status" value="1"/>
</dbReference>
<evidence type="ECO:0000256" key="15">
    <source>
        <dbReference type="SAM" id="Phobius"/>
    </source>
</evidence>
<keyword evidence="10 15" id="KW-1133">Transmembrane helix</keyword>
<dbReference type="Pfam" id="PF02518">
    <property type="entry name" value="HATPase_c"/>
    <property type="match status" value="1"/>
</dbReference>
<dbReference type="InterPro" id="IPR001610">
    <property type="entry name" value="PAC"/>
</dbReference>
<dbReference type="Proteomes" id="UP001056890">
    <property type="component" value="Chromosome"/>
</dbReference>
<feature type="domain" description="HPt" evidence="20">
    <location>
        <begin position="950"/>
        <end position="1043"/>
    </location>
</feature>
<feature type="transmembrane region" description="Helical" evidence="15">
    <location>
        <begin position="43"/>
        <end position="73"/>
    </location>
</feature>
<dbReference type="Gene3D" id="1.10.287.130">
    <property type="match status" value="1"/>
</dbReference>
<dbReference type="InterPro" id="IPR004358">
    <property type="entry name" value="Sig_transdc_His_kin-like_C"/>
</dbReference>
<feature type="transmembrane region" description="Helical" evidence="15">
    <location>
        <begin position="12"/>
        <end position="31"/>
    </location>
</feature>
<evidence type="ECO:0000256" key="9">
    <source>
        <dbReference type="ARBA" id="ARBA00022840"/>
    </source>
</evidence>
<dbReference type="Pfam" id="PF00512">
    <property type="entry name" value="HisKA"/>
    <property type="match status" value="1"/>
</dbReference>
<protein>
    <recommendedName>
        <fullName evidence="3">histidine kinase</fullName>
        <ecNumber evidence="3">2.7.13.3</ecNumber>
    </recommendedName>
</protein>
<dbReference type="GO" id="GO:0000155">
    <property type="term" value="F:phosphorelay sensor kinase activity"/>
    <property type="evidence" value="ECO:0007669"/>
    <property type="project" value="InterPro"/>
</dbReference>
<feature type="modified residue" description="Phosphohistidine" evidence="13">
    <location>
        <position position="989"/>
    </location>
</feature>
<dbReference type="AlphaFoldDB" id="A0AAE9MKP4"/>
<dbReference type="PROSITE" id="PS50112">
    <property type="entry name" value="PAS"/>
    <property type="match status" value="2"/>
</dbReference>